<dbReference type="AlphaFoldDB" id="E1YD26"/>
<dbReference type="Gene3D" id="3.30.1150.10">
    <property type="match status" value="1"/>
</dbReference>
<gene>
    <name evidence="6" type="ORF">N47_G37940</name>
</gene>
<dbReference type="SUPFAM" id="SSF74653">
    <property type="entry name" value="TolA/TonB C-terminal domain"/>
    <property type="match status" value="1"/>
</dbReference>
<organism evidence="6">
    <name type="scientific">uncultured Desulfobacterium sp</name>
    <dbReference type="NCBI Taxonomy" id="201089"/>
    <lineage>
        <taxon>Bacteria</taxon>
        <taxon>Pseudomonadati</taxon>
        <taxon>Thermodesulfobacteriota</taxon>
        <taxon>Desulfobacteria</taxon>
        <taxon>Desulfobacterales</taxon>
        <taxon>Desulfobacteriaceae</taxon>
        <taxon>Desulfobacterium</taxon>
        <taxon>environmental samples</taxon>
    </lineage>
</organism>
<keyword evidence="3" id="KW-1133">Transmembrane helix</keyword>
<evidence type="ECO:0000256" key="3">
    <source>
        <dbReference type="ARBA" id="ARBA00022989"/>
    </source>
</evidence>
<sequence length="185" mass="19824">MLPKKKVESAELIKNAVKEMEKRVGESRPSSVSDAIGKIRSQVESGSKAGKFDTADQVKGFGLQGAGIKGAAPGVPGGSGGGNMPIGLLDIYKAEIFYKIQQNWAYSEQLGGSGSGAMAVLVIKIMRTGQISGIRFESRSQNRYLDESAYRAIQKANPLPPLPEGYDRPNYEIGLRFGTSGLKQK</sequence>
<evidence type="ECO:0000256" key="2">
    <source>
        <dbReference type="ARBA" id="ARBA00022692"/>
    </source>
</evidence>
<evidence type="ECO:0000259" key="5">
    <source>
        <dbReference type="PROSITE" id="PS52015"/>
    </source>
</evidence>
<keyword evidence="4" id="KW-0472">Membrane</keyword>
<keyword evidence="2" id="KW-0812">Transmembrane</keyword>
<dbReference type="EMBL" id="FR695868">
    <property type="protein sequence ID" value="CBX28470.1"/>
    <property type="molecule type" value="Genomic_DNA"/>
</dbReference>
<dbReference type="InterPro" id="IPR006260">
    <property type="entry name" value="TonB/TolA_C"/>
</dbReference>
<dbReference type="GO" id="GO:0055085">
    <property type="term" value="P:transmembrane transport"/>
    <property type="evidence" value="ECO:0007669"/>
    <property type="project" value="InterPro"/>
</dbReference>
<evidence type="ECO:0000256" key="1">
    <source>
        <dbReference type="ARBA" id="ARBA00004167"/>
    </source>
</evidence>
<comment type="subcellular location">
    <subcellularLocation>
        <location evidence="1">Membrane</location>
        <topology evidence="1">Single-pass membrane protein</topology>
    </subcellularLocation>
</comment>
<reference evidence="6" key="1">
    <citation type="journal article" date="2011" name="Environ. Microbiol.">
        <title>Genomic insights into the metabolic potential of the polycyclic aromatic hydrocarbon degrading sulfate-reducing Deltaproteobacterium N47.</title>
        <authorList>
            <person name="Bergmann F."/>
            <person name="Selesi D."/>
            <person name="Weinmaier T."/>
            <person name="Tischler P."/>
            <person name="Rattei T."/>
            <person name="Meckenstock R.U."/>
        </authorList>
    </citation>
    <scope>NUCLEOTIDE SEQUENCE</scope>
</reference>
<protein>
    <recommendedName>
        <fullName evidence="5">TonB C-terminal domain-containing protein</fullName>
    </recommendedName>
</protein>
<dbReference type="PROSITE" id="PS52015">
    <property type="entry name" value="TONB_CTD"/>
    <property type="match status" value="1"/>
</dbReference>
<dbReference type="InterPro" id="IPR037682">
    <property type="entry name" value="TonB_C"/>
</dbReference>
<feature type="domain" description="TonB C-terminal" evidence="5">
    <location>
        <begin position="91"/>
        <end position="185"/>
    </location>
</feature>
<name>E1YD26_9BACT</name>
<accession>E1YD26</accession>
<evidence type="ECO:0000256" key="4">
    <source>
        <dbReference type="ARBA" id="ARBA00023136"/>
    </source>
</evidence>
<dbReference type="NCBIfam" id="TIGR01352">
    <property type="entry name" value="tonB_Cterm"/>
    <property type="match status" value="1"/>
</dbReference>
<dbReference type="Pfam" id="PF13103">
    <property type="entry name" value="TonB_2"/>
    <property type="match status" value="1"/>
</dbReference>
<dbReference type="GO" id="GO:0016020">
    <property type="term" value="C:membrane"/>
    <property type="evidence" value="ECO:0007669"/>
    <property type="project" value="UniProtKB-SubCell"/>
</dbReference>
<proteinExistence type="predicted"/>
<evidence type="ECO:0000313" key="6">
    <source>
        <dbReference type="EMBL" id="CBX28470.1"/>
    </source>
</evidence>